<evidence type="ECO:0000313" key="3">
    <source>
        <dbReference type="Proteomes" id="UP000245168"/>
    </source>
</evidence>
<dbReference type="RefSeq" id="WP_109252923.1">
    <property type="nucleotide sequence ID" value="NZ_QEXV01000003.1"/>
</dbReference>
<dbReference type="AlphaFoldDB" id="A0A2U2BUL4"/>
<proteinExistence type="predicted"/>
<dbReference type="CDD" id="cd07983">
    <property type="entry name" value="LPLAT_DUF374-like"/>
    <property type="match status" value="1"/>
</dbReference>
<keyword evidence="3" id="KW-1185">Reference proteome</keyword>
<feature type="domain" description="DUF374" evidence="1">
    <location>
        <begin position="72"/>
        <end position="141"/>
    </location>
</feature>
<dbReference type="EMBL" id="QEXV01000003">
    <property type="protein sequence ID" value="PWE17692.1"/>
    <property type="molecule type" value="Genomic_DNA"/>
</dbReference>
<evidence type="ECO:0000259" key="1">
    <source>
        <dbReference type="Pfam" id="PF04028"/>
    </source>
</evidence>
<comment type="caution">
    <text evidence="2">The sequence shown here is derived from an EMBL/GenBank/DDBJ whole genome shotgun (WGS) entry which is preliminary data.</text>
</comment>
<organism evidence="2 3">
    <name type="scientific">Marinicauda salina</name>
    <dbReference type="NCBI Taxonomy" id="2135793"/>
    <lineage>
        <taxon>Bacteria</taxon>
        <taxon>Pseudomonadati</taxon>
        <taxon>Pseudomonadota</taxon>
        <taxon>Alphaproteobacteria</taxon>
        <taxon>Maricaulales</taxon>
        <taxon>Maricaulaceae</taxon>
        <taxon>Marinicauda</taxon>
    </lineage>
</organism>
<reference evidence="3" key="1">
    <citation type="submission" date="2018-05" db="EMBL/GenBank/DDBJ databases">
        <authorList>
            <person name="Liu B.-T."/>
        </authorList>
    </citation>
    <scope>NUCLEOTIDE SEQUENCE [LARGE SCALE GENOMIC DNA]</scope>
    <source>
        <strain evidence="3">WD6-1</strain>
    </source>
</reference>
<gene>
    <name evidence="2" type="ORF">DDZ18_08520</name>
</gene>
<protein>
    <recommendedName>
        <fullName evidence="1">DUF374 domain-containing protein</fullName>
    </recommendedName>
</protein>
<sequence>MLKALLNSGPVQTAIAALLAGYMSLVKHTTRWEVRGRENIEPIWRSGEGVIGCVWHGRILMTIAAWPKTVQPPAILISRSREGDVVTRVAEFHDIGVVRGSSRNRKKTKQKGGLTAFREMDRHVRSGGCMAMTPDGPRGPRMHAGMGAVKLARASGAPLAPLGWTTRWRIVFNSWDRFVLPLPFSRGVIVWGEPVRVARDADAAAIEHARAQLEARLVAANQEAERACGVDVIDPAPMEPNEASPAAEPAS</sequence>
<dbReference type="InterPro" id="IPR007172">
    <property type="entry name" value="DUF374"/>
</dbReference>
<evidence type="ECO:0000313" key="2">
    <source>
        <dbReference type="EMBL" id="PWE17692.1"/>
    </source>
</evidence>
<accession>A0A2U2BUL4</accession>
<name>A0A2U2BUL4_9PROT</name>
<dbReference type="Pfam" id="PF04028">
    <property type="entry name" value="DUF374"/>
    <property type="match status" value="1"/>
</dbReference>
<dbReference type="Proteomes" id="UP000245168">
    <property type="component" value="Unassembled WGS sequence"/>
</dbReference>